<dbReference type="AlphaFoldDB" id="A0AAP2RAB4"/>
<dbReference type="Pfam" id="PF04016">
    <property type="entry name" value="DUF364"/>
    <property type="match status" value="1"/>
</dbReference>
<dbReference type="Gene3D" id="3.40.50.11590">
    <property type="match status" value="1"/>
</dbReference>
<accession>A0AAP2RAB4</accession>
<dbReference type="SUPFAM" id="SSF159713">
    <property type="entry name" value="Dhaf3308-like"/>
    <property type="match status" value="1"/>
</dbReference>
<evidence type="ECO:0000259" key="1">
    <source>
        <dbReference type="Pfam" id="PF04016"/>
    </source>
</evidence>
<dbReference type="RefSeq" id="WP_230740282.1">
    <property type="nucleotide sequence ID" value="NZ_PGCK01000002.1"/>
</dbReference>
<feature type="domain" description="Putative heavy-metal chelation" evidence="1">
    <location>
        <begin position="137"/>
        <end position="263"/>
    </location>
</feature>
<organism evidence="3 4">
    <name type="scientific">Methanooceanicella nereidis</name>
    <dbReference type="NCBI Taxonomy" id="2052831"/>
    <lineage>
        <taxon>Archaea</taxon>
        <taxon>Methanobacteriati</taxon>
        <taxon>Methanobacteriota</taxon>
        <taxon>Stenosarchaea group</taxon>
        <taxon>Methanomicrobia</taxon>
        <taxon>Methanocellales</taxon>
        <taxon>Methanocellaceae</taxon>
        <taxon>Methanooceanicella</taxon>
    </lineage>
</organism>
<proteinExistence type="predicted"/>
<dbReference type="Gene3D" id="3.30.390.100">
    <property type="match status" value="1"/>
</dbReference>
<sequence length="289" mass="32655">MTSDIKTSKILNKALNDLKSLYREEGFEPGNLIRLAVKPQWNVLIGSKKQCGISMNYTGIHSVYGKLDKQEYINYIKTLVGKPLFEIAEETINTDDIHKRSIGLAALNALSGPLIIGDRLYEKGYRSDKAIKDFTRPTDVITIVGYGGMVKEFLGKSKELHVTDIRPKEFFETIIVGDKIEHGPRDVILHGAEENEEVLSRSDVVLITGSTLMNGTFDDLVSYAKNARIISIYGPSAQLLPDSLFDSGVNVIQSVMIEDTMKLQYDMYNELDMEIALRMHQYRYTLYKE</sequence>
<dbReference type="EMBL" id="PGCK01000002">
    <property type="protein sequence ID" value="MCD1293866.1"/>
    <property type="molecule type" value="Genomic_DNA"/>
</dbReference>
<reference evidence="3 4" key="1">
    <citation type="submission" date="2017-11" db="EMBL/GenBank/DDBJ databases">
        <title>Isolation and Characterization of Family Methanocellaceae Species from Potential Methane Hydrate Area Offshore Southwestern Taiwan.</title>
        <authorList>
            <person name="Zhang W.-L."/>
            <person name="Chen W.-C."/>
            <person name="Lai M.-C."/>
            <person name="Chen S.-C."/>
        </authorList>
    </citation>
    <scope>NUCLEOTIDE SEQUENCE [LARGE SCALE GENOMIC DNA]</scope>
    <source>
        <strain evidence="3 4">CWC-04</strain>
    </source>
</reference>
<dbReference type="InterPro" id="IPR025251">
    <property type="entry name" value="DUF4213"/>
</dbReference>
<evidence type="ECO:0000259" key="2">
    <source>
        <dbReference type="Pfam" id="PF13938"/>
    </source>
</evidence>
<dbReference type="InterPro" id="IPR007161">
    <property type="entry name" value="DUF364"/>
</dbReference>
<name>A0AAP2RAB4_9EURY</name>
<comment type="caution">
    <text evidence="3">The sequence shown here is derived from an EMBL/GenBank/DDBJ whole genome shotgun (WGS) entry which is preliminary data.</text>
</comment>
<dbReference type="Pfam" id="PF13938">
    <property type="entry name" value="DUF4213"/>
    <property type="match status" value="1"/>
</dbReference>
<feature type="domain" description="DUF4213" evidence="2">
    <location>
        <begin position="30"/>
        <end position="111"/>
    </location>
</feature>
<keyword evidence="4" id="KW-1185">Reference proteome</keyword>
<gene>
    <name evidence="3" type="ORF">CUJ83_02490</name>
</gene>
<evidence type="ECO:0008006" key="5">
    <source>
        <dbReference type="Google" id="ProtNLM"/>
    </source>
</evidence>
<protein>
    <recommendedName>
        <fullName evidence="5">Heavy-metal chelation domain-containing protein</fullName>
    </recommendedName>
</protein>
<dbReference type="Proteomes" id="UP001320159">
    <property type="component" value="Unassembled WGS sequence"/>
</dbReference>
<evidence type="ECO:0000313" key="4">
    <source>
        <dbReference type="Proteomes" id="UP001320159"/>
    </source>
</evidence>
<evidence type="ECO:0000313" key="3">
    <source>
        <dbReference type="EMBL" id="MCD1293866.1"/>
    </source>
</evidence>